<keyword evidence="1" id="KW-1133">Transmembrane helix</keyword>
<accession>A0A4Y7PLZ0</accession>
<reference evidence="2 3" key="1">
    <citation type="submission" date="2018-06" db="EMBL/GenBank/DDBJ databases">
        <title>A transcriptomic atlas of mushroom development highlights an independent origin of complex multicellularity.</title>
        <authorList>
            <consortium name="DOE Joint Genome Institute"/>
            <person name="Krizsan K."/>
            <person name="Almasi E."/>
            <person name="Merenyi Z."/>
            <person name="Sahu N."/>
            <person name="Viragh M."/>
            <person name="Koszo T."/>
            <person name="Mondo S."/>
            <person name="Kiss B."/>
            <person name="Balint B."/>
            <person name="Kues U."/>
            <person name="Barry K."/>
            <person name="Hegedus J.C."/>
            <person name="Henrissat B."/>
            <person name="Johnson J."/>
            <person name="Lipzen A."/>
            <person name="Ohm R."/>
            <person name="Nagy I."/>
            <person name="Pangilinan J."/>
            <person name="Yan J."/>
            <person name="Xiong Y."/>
            <person name="Grigoriev I.V."/>
            <person name="Hibbett D.S."/>
            <person name="Nagy L.G."/>
        </authorList>
    </citation>
    <scope>NUCLEOTIDE SEQUENCE [LARGE SCALE GENOMIC DNA]</scope>
    <source>
        <strain evidence="2 3">SZMC22713</strain>
    </source>
</reference>
<dbReference type="VEuPathDB" id="FungiDB:BD410DRAFT_795816"/>
<organism evidence="2 3">
    <name type="scientific">Rickenella mellea</name>
    <dbReference type="NCBI Taxonomy" id="50990"/>
    <lineage>
        <taxon>Eukaryota</taxon>
        <taxon>Fungi</taxon>
        <taxon>Dikarya</taxon>
        <taxon>Basidiomycota</taxon>
        <taxon>Agaricomycotina</taxon>
        <taxon>Agaricomycetes</taxon>
        <taxon>Hymenochaetales</taxon>
        <taxon>Rickenellaceae</taxon>
        <taxon>Rickenella</taxon>
    </lineage>
</organism>
<dbReference type="Proteomes" id="UP000294933">
    <property type="component" value="Unassembled WGS sequence"/>
</dbReference>
<proteinExistence type="predicted"/>
<protein>
    <submittedName>
        <fullName evidence="2">Uncharacterized protein</fullName>
    </submittedName>
</protein>
<keyword evidence="1" id="KW-0472">Membrane</keyword>
<gene>
    <name evidence="2" type="ORF">BD410DRAFT_795816</name>
</gene>
<keyword evidence="1" id="KW-0812">Transmembrane</keyword>
<evidence type="ECO:0000256" key="1">
    <source>
        <dbReference type="SAM" id="Phobius"/>
    </source>
</evidence>
<sequence length="95" mass="10498">MHASSLHDVRAKFNTRGSTVAATSILAYLSLWCATIGIVVLAWAIQPEPVAICRYGCLRSGCAEYGCACRVRVVRSYPDTPNADDAWYWSRPMND</sequence>
<dbReference type="EMBL" id="ML170254">
    <property type="protein sequence ID" value="TDL16011.1"/>
    <property type="molecule type" value="Genomic_DNA"/>
</dbReference>
<keyword evidence="3" id="KW-1185">Reference proteome</keyword>
<name>A0A4Y7PLZ0_9AGAM</name>
<evidence type="ECO:0000313" key="2">
    <source>
        <dbReference type="EMBL" id="TDL16011.1"/>
    </source>
</evidence>
<dbReference type="AlphaFoldDB" id="A0A4Y7PLZ0"/>
<evidence type="ECO:0000313" key="3">
    <source>
        <dbReference type="Proteomes" id="UP000294933"/>
    </source>
</evidence>
<feature type="transmembrane region" description="Helical" evidence="1">
    <location>
        <begin position="20"/>
        <end position="45"/>
    </location>
</feature>